<name>A0A3S1AAQ4_CHLFR</name>
<dbReference type="InterPro" id="IPR000888">
    <property type="entry name" value="RmlC-like"/>
</dbReference>
<dbReference type="AlphaFoldDB" id="A0A3S1AAQ4"/>
<dbReference type="PANTHER" id="PTHR21047:SF2">
    <property type="entry name" value="THYMIDINE DIPHOSPHO-4-KETO-RHAMNOSE 3,5-EPIMERASE"/>
    <property type="match status" value="1"/>
</dbReference>
<evidence type="ECO:0000313" key="4">
    <source>
        <dbReference type="EMBL" id="RUR74110.1"/>
    </source>
</evidence>
<dbReference type="Proteomes" id="UP000268857">
    <property type="component" value="Unassembled WGS sequence"/>
</dbReference>
<evidence type="ECO:0000256" key="2">
    <source>
        <dbReference type="PIRSR" id="PIRSR600888-3"/>
    </source>
</evidence>
<dbReference type="NCBIfam" id="TIGR01221">
    <property type="entry name" value="rmlC"/>
    <property type="match status" value="1"/>
</dbReference>
<dbReference type="RefSeq" id="WP_016877777.1">
    <property type="nucleotide sequence ID" value="NZ_AJLN01000134.1"/>
</dbReference>
<evidence type="ECO:0000256" key="1">
    <source>
        <dbReference type="PIRSR" id="PIRSR600888-1"/>
    </source>
</evidence>
<dbReference type="EMBL" id="RSCJ01000031">
    <property type="protein sequence ID" value="RUR74110.1"/>
    <property type="molecule type" value="Genomic_DNA"/>
</dbReference>
<proteinExistence type="inferred from homology"/>
<dbReference type="OrthoDB" id="9800680at2"/>
<protein>
    <recommendedName>
        <fullName evidence="3">dTDP-4-dehydrorhamnose 3,5-epimerase</fullName>
        <ecNumber evidence="3">5.1.3.13</ecNumber>
    </recommendedName>
    <alternativeName>
        <fullName evidence="3">Thymidine diphospho-4-keto-rhamnose 3,5-epimerase</fullName>
    </alternativeName>
</protein>
<evidence type="ECO:0000256" key="3">
    <source>
        <dbReference type="RuleBase" id="RU364069"/>
    </source>
</evidence>
<comment type="similarity">
    <text evidence="3">Belongs to the dTDP-4-dehydrorhamnose 3,5-epimerase family.</text>
</comment>
<dbReference type="SUPFAM" id="SSF51182">
    <property type="entry name" value="RmlC-like cupins"/>
    <property type="match status" value="1"/>
</dbReference>
<keyword evidence="5" id="KW-1185">Reference proteome</keyword>
<accession>A0A3S1AAQ4</accession>
<comment type="function">
    <text evidence="3">Catalyzes the epimerization of the C3' and C5'positions of dTDP-6-deoxy-D-xylo-4-hexulose, forming dTDP-6-deoxy-L-lyxo-4-hexulose.</text>
</comment>
<feature type="active site" description="Proton donor" evidence="1">
    <location>
        <position position="131"/>
    </location>
</feature>
<dbReference type="Pfam" id="PF00908">
    <property type="entry name" value="dTDP_sugar_isom"/>
    <property type="match status" value="1"/>
</dbReference>
<dbReference type="InterPro" id="IPR014710">
    <property type="entry name" value="RmlC-like_jellyroll"/>
</dbReference>
<organism evidence="4 5">
    <name type="scientific">Chlorogloeopsis fritschii PCC 6912</name>
    <dbReference type="NCBI Taxonomy" id="211165"/>
    <lineage>
        <taxon>Bacteria</taxon>
        <taxon>Bacillati</taxon>
        <taxon>Cyanobacteriota</taxon>
        <taxon>Cyanophyceae</taxon>
        <taxon>Nostocales</taxon>
        <taxon>Chlorogloeopsidaceae</taxon>
        <taxon>Chlorogloeopsis</taxon>
    </lineage>
</organism>
<dbReference type="EC" id="5.1.3.13" evidence="3"/>
<dbReference type="PANTHER" id="PTHR21047">
    <property type="entry name" value="DTDP-6-DEOXY-D-GLUCOSE-3,5 EPIMERASE"/>
    <property type="match status" value="1"/>
</dbReference>
<dbReference type="STRING" id="211165.GCA_000317285_05777"/>
<dbReference type="InterPro" id="IPR011051">
    <property type="entry name" value="RmlC_Cupin_sf"/>
</dbReference>
<dbReference type="GO" id="GO:0019305">
    <property type="term" value="P:dTDP-rhamnose biosynthetic process"/>
    <property type="evidence" value="ECO:0007669"/>
    <property type="project" value="UniProtKB-UniRule"/>
</dbReference>
<dbReference type="UniPathway" id="UPA00124"/>
<dbReference type="CDD" id="cd00438">
    <property type="entry name" value="cupin_RmlC"/>
    <property type="match status" value="1"/>
</dbReference>
<feature type="active site" description="Proton acceptor" evidence="1">
    <location>
        <position position="62"/>
    </location>
</feature>
<dbReference type="GO" id="GO:0005829">
    <property type="term" value="C:cytosol"/>
    <property type="evidence" value="ECO:0007669"/>
    <property type="project" value="TreeGrafter"/>
</dbReference>
<dbReference type="GO" id="GO:0008830">
    <property type="term" value="F:dTDP-4-dehydrorhamnose 3,5-epimerase activity"/>
    <property type="evidence" value="ECO:0007669"/>
    <property type="project" value="UniProtKB-UniRule"/>
</dbReference>
<evidence type="ECO:0000313" key="5">
    <source>
        <dbReference type="Proteomes" id="UP000268857"/>
    </source>
</evidence>
<comment type="subunit">
    <text evidence="3">Homodimer.</text>
</comment>
<dbReference type="GO" id="GO:0000271">
    <property type="term" value="P:polysaccharide biosynthetic process"/>
    <property type="evidence" value="ECO:0007669"/>
    <property type="project" value="TreeGrafter"/>
</dbReference>
<feature type="site" description="Participates in a stacking interaction with the thymidine ring of dTDP-4-oxo-6-deoxyglucose" evidence="2">
    <location>
        <position position="137"/>
    </location>
</feature>
<sequence>MNVIPTKIPDVLILESKIFQDERGFFFESYNRQNFTDITGHIVNFVQDNHSRSKQNVLRGLHYQIEQAQGKLVRVITGSIFDVAVDIRKSSPTFGQWVGCELSAQNKHQLWIPPGFAHGFVVLSEVAEVLYKTTDYYAPQHERCILWNDPYLAIDWHLTAEPILSAKDKAGKPFQEAEVFT</sequence>
<reference evidence="4 5" key="1">
    <citation type="journal article" date="2019" name="Genome Biol. Evol.">
        <title>Day and night: Metabolic profiles and evolutionary relationships of six axenic non-marine cyanobacteria.</title>
        <authorList>
            <person name="Will S.E."/>
            <person name="Henke P."/>
            <person name="Boedeker C."/>
            <person name="Huang S."/>
            <person name="Brinkmann H."/>
            <person name="Rohde M."/>
            <person name="Jarek M."/>
            <person name="Friedl T."/>
            <person name="Seufert S."/>
            <person name="Schumacher M."/>
            <person name="Overmann J."/>
            <person name="Neumann-Schaal M."/>
            <person name="Petersen J."/>
        </authorList>
    </citation>
    <scope>NUCLEOTIDE SEQUENCE [LARGE SCALE GENOMIC DNA]</scope>
    <source>
        <strain evidence="4 5">PCC 6912</strain>
    </source>
</reference>
<comment type="catalytic activity">
    <reaction evidence="3">
        <text>dTDP-4-dehydro-6-deoxy-alpha-D-glucose = dTDP-4-dehydro-beta-L-rhamnose</text>
        <dbReference type="Rhea" id="RHEA:16969"/>
        <dbReference type="ChEBI" id="CHEBI:57649"/>
        <dbReference type="ChEBI" id="CHEBI:62830"/>
        <dbReference type="EC" id="5.1.3.13"/>
    </reaction>
</comment>
<comment type="caution">
    <text evidence="4">The sequence shown here is derived from an EMBL/GenBank/DDBJ whole genome shotgun (WGS) entry which is preliminary data.</text>
</comment>
<comment type="pathway">
    <text evidence="3">Carbohydrate biosynthesis; dTDP-L-rhamnose biosynthesis.</text>
</comment>
<gene>
    <name evidence="4" type="primary">rfbC-2</name>
    <name evidence="4" type="ORF">PCC6912_54180</name>
</gene>
<dbReference type="Gene3D" id="2.60.120.10">
    <property type="entry name" value="Jelly Rolls"/>
    <property type="match status" value="1"/>
</dbReference>
<keyword evidence="3" id="KW-0413">Isomerase</keyword>